<dbReference type="AlphaFoldDB" id="A0A7C9BAC3"/>
<keyword evidence="3" id="KW-1185">Reference proteome</keyword>
<name>A0A7C9BAC3_9BACT</name>
<comment type="caution">
    <text evidence="2">The sequence shown here is derived from an EMBL/GenBank/DDBJ whole genome shotgun (WGS) entry which is preliminary data.</text>
</comment>
<proteinExistence type="predicted"/>
<accession>A0A7C9BAC3</accession>
<dbReference type="RefSeq" id="WP_152757205.1">
    <property type="nucleotide sequence ID" value="NZ_WHLY01000002.1"/>
</dbReference>
<gene>
    <name evidence="2" type="ORF">GBK04_04450</name>
</gene>
<feature type="signal peptide" evidence="1">
    <location>
        <begin position="1"/>
        <end position="19"/>
    </location>
</feature>
<sequence>MKIFQILPVLILLSGITKAQFNAGERFVTGDVNISLNDNKHVNPNSTPHYGTYGYNVSASLGHFTTDNKAVGWTLNQSLSLINYDDWFGTYAAPRTLQGFGVGIGRFVEYYKPISEKLALYIRPSLGLTYQLENQDNRQNGDIIVIRNQSNTLTSGINLSAGIAWRLASRWALYGGFAFANPVSISYGWQNSESYQQSSPQTGSTKTEGSFFKYNFSPTLSSGNISLGFRYFYTRNKI</sequence>
<reference evidence="2 3" key="1">
    <citation type="submission" date="2019-10" db="EMBL/GenBank/DDBJ databases">
        <title>Draft Genome Sequence of Cytophagaceae sp. SJW1-29.</title>
        <authorList>
            <person name="Choi A."/>
        </authorList>
    </citation>
    <scope>NUCLEOTIDE SEQUENCE [LARGE SCALE GENOMIC DNA]</scope>
    <source>
        <strain evidence="2 3">SJW1-29</strain>
    </source>
</reference>
<organism evidence="2 3">
    <name type="scientific">Salmonirosea aquatica</name>
    <dbReference type="NCBI Taxonomy" id="2654236"/>
    <lineage>
        <taxon>Bacteria</taxon>
        <taxon>Pseudomonadati</taxon>
        <taxon>Bacteroidota</taxon>
        <taxon>Cytophagia</taxon>
        <taxon>Cytophagales</taxon>
        <taxon>Spirosomataceae</taxon>
        <taxon>Salmonirosea</taxon>
    </lineage>
</organism>
<evidence type="ECO:0000313" key="3">
    <source>
        <dbReference type="Proteomes" id="UP000479293"/>
    </source>
</evidence>
<dbReference type="Proteomes" id="UP000479293">
    <property type="component" value="Unassembled WGS sequence"/>
</dbReference>
<evidence type="ECO:0008006" key="4">
    <source>
        <dbReference type="Google" id="ProtNLM"/>
    </source>
</evidence>
<protein>
    <recommendedName>
        <fullName evidence="4">Outer membrane beta-barrel protein</fullName>
    </recommendedName>
</protein>
<feature type="chain" id="PRO_5028960896" description="Outer membrane beta-barrel protein" evidence="1">
    <location>
        <begin position="20"/>
        <end position="238"/>
    </location>
</feature>
<dbReference type="EMBL" id="WHLY01000002">
    <property type="protein sequence ID" value="MPR32618.1"/>
    <property type="molecule type" value="Genomic_DNA"/>
</dbReference>
<evidence type="ECO:0000256" key="1">
    <source>
        <dbReference type="SAM" id="SignalP"/>
    </source>
</evidence>
<keyword evidence="1" id="KW-0732">Signal</keyword>
<evidence type="ECO:0000313" key="2">
    <source>
        <dbReference type="EMBL" id="MPR32618.1"/>
    </source>
</evidence>